<dbReference type="Proteomes" id="UP000295455">
    <property type="component" value="Unassembled WGS sequence"/>
</dbReference>
<accession>A0A4R1RMS2</accession>
<feature type="transmembrane region" description="Helical" evidence="1">
    <location>
        <begin position="7"/>
        <end position="26"/>
    </location>
</feature>
<evidence type="ECO:0000256" key="1">
    <source>
        <dbReference type="SAM" id="Phobius"/>
    </source>
</evidence>
<sequence length="150" mass="17713">MRPIKPNIYFWITSIIIFVIGFFDYNTDSIVINIHDTYYVISNLDFIILSGSFYVIIGFIYWILSKSSLNLNVFLTKIHTTTSIFCFLIFMIGIFYYSITENKFIMLDDSLSMDAFIVIIFIIFSFIQILFIINLCTSMLAHFYFNKKLK</sequence>
<name>A0A4R1RMS2_9FLAO</name>
<protein>
    <submittedName>
        <fullName evidence="2">Uncharacterized protein</fullName>
    </submittedName>
</protein>
<keyword evidence="1" id="KW-0812">Transmembrane</keyword>
<proteinExistence type="predicted"/>
<feature type="transmembrane region" description="Helical" evidence="1">
    <location>
        <begin position="46"/>
        <end position="64"/>
    </location>
</feature>
<keyword evidence="1" id="KW-1133">Transmembrane helix</keyword>
<evidence type="ECO:0000313" key="2">
    <source>
        <dbReference type="EMBL" id="TCL67585.1"/>
    </source>
</evidence>
<feature type="transmembrane region" description="Helical" evidence="1">
    <location>
        <begin position="76"/>
        <end position="97"/>
    </location>
</feature>
<organism evidence="2 3">
    <name type="scientific">Mariniflexile fucanivorans</name>
    <dbReference type="NCBI Taxonomy" id="264023"/>
    <lineage>
        <taxon>Bacteria</taxon>
        <taxon>Pseudomonadati</taxon>
        <taxon>Bacteroidota</taxon>
        <taxon>Flavobacteriia</taxon>
        <taxon>Flavobacteriales</taxon>
        <taxon>Flavobacteriaceae</taxon>
        <taxon>Mariniflexile</taxon>
    </lineage>
</organism>
<keyword evidence="3" id="KW-1185">Reference proteome</keyword>
<dbReference type="AlphaFoldDB" id="A0A4R1RMS2"/>
<comment type="caution">
    <text evidence="2">The sequence shown here is derived from an EMBL/GenBank/DDBJ whole genome shotgun (WGS) entry which is preliminary data.</text>
</comment>
<feature type="transmembrane region" description="Helical" evidence="1">
    <location>
        <begin position="117"/>
        <end position="145"/>
    </location>
</feature>
<gene>
    <name evidence="2" type="ORF">EV196_102141</name>
</gene>
<dbReference type="Gene3D" id="1.20.210.10">
    <property type="entry name" value="Cytochrome c oxidase-like, subunit I domain"/>
    <property type="match status" value="1"/>
</dbReference>
<dbReference type="InterPro" id="IPR036927">
    <property type="entry name" value="Cyt_c_oxase-like_su1_sf"/>
</dbReference>
<evidence type="ECO:0000313" key="3">
    <source>
        <dbReference type="Proteomes" id="UP000295455"/>
    </source>
</evidence>
<keyword evidence="1" id="KW-0472">Membrane</keyword>
<dbReference type="EMBL" id="SLUP01000002">
    <property type="protein sequence ID" value="TCL67585.1"/>
    <property type="molecule type" value="Genomic_DNA"/>
</dbReference>
<reference evidence="2 3" key="1">
    <citation type="submission" date="2019-03" db="EMBL/GenBank/DDBJ databases">
        <title>Genomic Encyclopedia of Type Strains, Phase IV (KMG-IV): sequencing the most valuable type-strain genomes for metagenomic binning, comparative biology and taxonomic classification.</title>
        <authorList>
            <person name="Goeker M."/>
        </authorList>
    </citation>
    <scope>NUCLEOTIDE SEQUENCE [LARGE SCALE GENOMIC DNA]</scope>
    <source>
        <strain evidence="2 3">DSM 18792</strain>
    </source>
</reference>